<gene>
    <name evidence="2" type="ORF">HXK21_05815</name>
</gene>
<evidence type="ECO:0000313" key="2">
    <source>
        <dbReference type="EMBL" id="MBF0970541.1"/>
    </source>
</evidence>
<name>A0A929X067_9BACT</name>
<dbReference type="AlphaFoldDB" id="A0A929X067"/>
<dbReference type="Proteomes" id="UP000704068">
    <property type="component" value="Unassembled WGS sequence"/>
</dbReference>
<organism evidence="2 3">
    <name type="scientific">Alloprevotella tannerae</name>
    <dbReference type="NCBI Taxonomy" id="76122"/>
    <lineage>
        <taxon>Bacteria</taxon>
        <taxon>Pseudomonadati</taxon>
        <taxon>Bacteroidota</taxon>
        <taxon>Bacteroidia</taxon>
        <taxon>Bacteroidales</taxon>
        <taxon>Prevotellaceae</taxon>
        <taxon>Alloprevotella</taxon>
    </lineage>
</organism>
<protein>
    <recommendedName>
        <fullName evidence="4">Lipocalin-like domain-containing protein</fullName>
    </recommendedName>
</protein>
<evidence type="ECO:0008006" key="4">
    <source>
        <dbReference type="Google" id="ProtNLM"/>
    </source>
</evidence>
<accession>A0A929X067</accession>
<dbReference type="EMBL" id="JABZGR010000015">
    <property type="protein sequence ID" value="MBF0970541.1"/>
    <property type="molecule type" value="Genomic_DNA"/>
</dbReference>
<evidence type="ECO:0000313" key="3">
    <source>
        <dbReference type="Proteomes" id="UP000704068"/>
    </source>
</evidence>
<comment type="caution">
    <text evidence="2">The sequence shown here is derived from an EMBL/GenBank/DDBJ whole genome shotgun (WGS) entry which is preliminary data.</text>
</comment>
<reference evidence="2" key="1">
    <citation type="submission" date="2020-04" db="EMBL/GenBank/DDBJ databases">
        <title>Deep metagenomics examines the oral microbiome during advanced dental caries in children, revealing novel taxa and co-occurrences with host molecules.</title>
        <authorList>
            <person name="Baker J.L."/>
            <person name="Morton J.T."/>
            <person name="Dinis M."/>
            <person name="Alvarez R."/>
            <person name="Tran N.C."/>
            <person name="Knight R."/>
            <person name="Edlund A."/>
        </authorList>
    </citation>
    <scope>NUCLEOTIDE SEQUENCE</scope>
    <source>
        <strain evidence="2">JCVI_34_bin.1</strain>
    </source>
</reference>
<keyword evidence="1" id="KW-0732">Signal</keyword>
<proteinExistence type="predicted"/>
<dbReference type="RefSeq" id="WP_303764033.1">
    <property type="nucleotide sequence ID" value="NZ_JABZGR010000015.1"/>
</dbReference>
<feature type="signal peptide" evidence="1">
    <location>
        <begin position="1"/>
        <end position="20"/>
    </location>
</feature>
<evidence type="ECO:0000256" key="1">
    <source>
        <dbReference type="SAM" id="SignalP"/>
    </source>
</evidence>
<feature type="chain" id="PRO_5037802381" description="Lipocalin-like domain-containing protein" evidence="1">
    <location>
        <begin position="21"/>
        <end position="416"/>
    </location>
</feature>
<sequence length="416" mass="45294">MKRFLLATAIVLCSVSAAIAQSKWTMRVRMTSGETKEIPCNDIQDVTFFNSESASYYADVNVTHTYNLYYGAVTTDAGLYTIHLCDGELTTGGLPKENNKHDVRLTVIARPSQDADHAKLPAGTYTLVESANQSGIWKAQSIYIETNRVNDAGQVDGFLDSLSTCVLQVEEKGDGNYHLVLEGTLQTHGKVRFVYDGALTFVNKDKNAGYKYVTEDVNFVPVNYNGKYVKATSRYCDYTLAFLNCEVDSKGFVVGDGELLSLVLLTKYQVPMDINTIAGTYDVVMPVAGAEYKEGKFIGGTMRKTGGTFYPIGSFYETLSDGYGDTYGLLSGGTITVSVAGNKITFKGNWTTPQGKAIKMDFTGDAGAIIDTSESEFGAPAQADFGRQSIYSSNLNQRVNLQGAGSRGGQVYMMKR</sequence>